<gene>
    <name evidence="3" type="ORF">ACFPM7_28205</name>
</gene>
<dbReference type="EMBL" id="JBHSKF010000020">
    <property type="protein sequence ID" value="MFC5290950.1"/>
    <property type="molecule type" value="Genomic_DNA"/>
</dbReference>
<organism evidence="3 4">
    <name type="scientific">Actinokineospora guangxiensis</name>
    <dbReference type="NCBI Taxonomy" id="1490288"/>
    <lineage>
        <taxon>Bacteria</taxon>
        <taxon>Bacillati</taxon>
        <taxon>Actinomycetota</taxon>
        <taxon>Actinomycetes</taxon>
        <taxon>Pseudonocardiales</taxon>
        <taxon>Pseudonocardiaceae</taxon>
        <taxon>Actinokineospora</taxon>
    </lineage>
</organism>
<evidence type="ECO:0000256" key="1">
    <source>
        <dbReference type="SAM" id="SignalP"/>
    </source>
</evidence>
<reference evidence="4" key="1">
    <citation type="journal article" date="2019" name="Int. J. Syst. Evol. Microbiol.">
        <title>The Global Catalogue of Microorganisms (GCM) 10K type strain sequencing project: providing services to taxonomists for standard genome sequencing and annotation.</title>
        <authorList>
            <consortium name="The Broad Institute Genomics Platform"/>
            <consortium name="The Broad Institute Genome Sequencing Center for Infectious Disease"/>
            <person name="Wu L."/>
            <person name="Ma J."/>
        </authorList>
    </citation>
    <scope>NUCLEOTIDE SEQUENCE [LARGE SCALE GENOMIC DNA]</scope>
    <source>
        <strain evidence="4">CCUG 59778</strain>
    </source>
</reference>
<dbReference type="SMART" id="SM00382">
    <property type="entry name" value="AAA"/>
    <property type="match status" value="1"/>
</dbReference>
<accession>A0ABW0EXH6</accession>
<keyword evidence="4" id="KW-1185">Reference proteome</keyword>
<dbReference type="PROSITE" id="PS50837">
    <property type="entry name" value="NACHT"/>
    <property type="match status" value="1"/>
</dbReference>
<feature type="chain" id="PRO_5047539947" evidence="1">
    <location>
        <begin position="28"/>
        <end position="799"/>
    </location>
</feature>
<feature type="signal peptide" evidence="1">
    <location>
        <begin position="1"/>
        <end position="27"/>
    </location>
</feature>
<evidence type="ECO:0000313" key="3">
    <source>
        <dbReference type="EMBL" id="MFC5290950.1"/>
    </source>
</evidence>
<evidence type="ECO:0000259" key="2">
    <source>
        <dbReference type="PROSITE" id="PS50837"/>
    </source>
</evidence>
<dbReference type="Proteomes" id="UP001596157">
    <property type="component" value="Unassembled WGS sequence"/>
</dbReference>
<sequence length="799" mass="87373">MFVRISVAVVLLGAAVTAALLWSPVGAAVVGAVGGAAAATGGALWKRSQARLVDRLDKRIGTWFTTFDRRYRAHVMASLRFVDLKGLATVGFANPELDEVYVDVGLEPKAPHLVEGGVVTTSGESARRHVTDLLDLAEPTILAVIGPPGSGKTTLLRHAARQRRRRRPVPILLTLREQVEEIKKRVQLPAMVEAALARHLPDVPRGWAEQHLRAGRCLVLLDGLDEIARAEDRRAVADWVEHQIRQFPRNDVVLTSRPQGYLEAPVTGANVVRTLPFTAAQVRTFVLGWYRAVERSHADDPTVEQRATEAAEDLLGRLGGAPALVDLTTNPLLLTMIANVHRYRGALPGSRADLYREMCQVALWRRQDAKNLNYVLPGERRESLLRALAFEMMDDGVRLVDRPALLRTLSTGLRRFATSATAEDILADACSNGLLVEREHDLFAFAHLTFQEYLASAHIRDNDLVATLATRVDDPWWRETTVLYCATARADEIVGACLRSGSVAAMGLALECADPVADLDAELRDSVAAWFSGDVSMQPEIAGVLLDQHLRTAVAIGPGLAVCLTPVPENLQVMMGRHGDEYLDFAAAEEMCRKLRTLPRSSSRTLRLPTHAEMSRVETGPLAVWCDDGRLWHSGAHPHVVGEAALKAIVADDLEKLPSPNKYVAGRPHASQIEAGIDKISTSFELSPSIGREVAWRAMARRDFDRIPTYRAIHTVLCTEVQPLVDGPAEIATRSIRLLATALAGLSESAETTETMLTLAAFAALIELRGTGQVPTESLVLVVERPLRQTERVRGTPGR</sequence>
<dbReference type="InterPro" id="IPR027417">
    <property type="entry name" value="P-loop_NTPase"/>
</dbReference>
<proteinExistence type="predicted"/>
<dbReference type="SUPFAM" id="SSF52540">
    <property type="entry name" value="P-loop containing nucleoside triphosphate hydrolases"/>
    <property type="match status" value="1"/>
</dbReference>
<dbReference type="PANTHER" id="PTHR46844">
    <property type="entry name" value="SLR5058 PROTEIN"/>
    <property type="match status" value="1"/>
</dbReference>
<dbReference type="PANTHER" id="PTHR46844:SF1">
    <property type="entry name" value="SLR5058 PROTEIN"/>
    <property type="match status" value="1"/>
</dbReference>
<dbReference type="Gene3D" id="3.40.50.300">
    <property type="entry name" value="P-loop containing nucleotide triphosphate hydrolases"/>
    <property type="match status" value="1"/>
</dbReference>
<dbReference type="InterPro" id="IPR007111">
    <property type="entry name" value="NACHT_NTPase"/>
</dbReference>
<comment type="caution">
    <text evidence="3">The sequence shown here is derived from an EMBL/GenBank/DDBJ whole genome shotgun (WGS) entry which is preliminary data.</text>
</comment>
<evidence type="ECO:0000313" key="4">
    <source>
        <dbReference type="Proteomes" id="UP001596157"/>
    </source>
</evidence>
<dbReference type="RefSeq" id="WP_378250856.1">
    <property type="nucleotide sequence ID" value="NZ_JBHSKF010000020.1"/>
</dbReference>
<keyword evidence="1" id="KW-0732">Signal</keyword>
<dbReference type="Pfam" id="PF05729">
    <property type="entry name" value="NACHT"/>
    <property type="match status" value="1"/>
</dbReference>
<dbReference type="InterPro" id="IPR003593">
    <property type="entry name" value="AAA+_ATPase"/>
</dbReference>
<protein>
    <submittedName>
        <fullName evidence="3">NACHT domain-containing protein</fullName>
    </submittedName>
</protein>
<name>A0ABW0EXH6_9PSEU</name>
<feature type="domain" description="NACHT" evidence="2">
    <location>
        <begin position="140"/>
        <end position="258"/>
    </location>
</feature>